<sequence>MFAAKHSNLVARSRDHANQIFLGAESFVRAAVEALSQGLRIRVENATDLQHDFGNMFKRETDHISSTVEAGISEALVSNHASVSYVEEAELDTRVFVGTARAAWEELYLTQEGELRKEADVLTQSLQTHTHHTQNVLGGMRSTAETHELVLEEQRMNFQQFIRKRQDALDNQCAAVSNWATLMSTELRRRDEDLHRFLSEDLHYTTVTVPDDDDGYKISRRPDGSWAYQSDHAHAPAHVPGATQTRPRPPTSNDTIATKNTPIATNSHNTAKNTPIATKDTPTTTNSHDTAKDIIATKDTPIATNTTTTANSHDTAKNTPIATKDTIASKDTIATKNTPIATKDTPTTTNSHNTTKNTPITARHTHGIAKDTIATKDTHHTPTNTQNNGLKNQ</sequence>
<accession>A0A8J8WNF0</accession>
<gene>
    <name evidence="2" type="ORF">GWK47_027516</name>
</gene>
<feature type="region of interest" description="Disordered" evidence="1">
    <location>
        <begin position="215"/>
        <end position="288"/>
    </location>
</feature>
<dbReference type="Proteomes" id="UP000770661">
    <property type="component" value="Unassembled WGS sequence"/>
</dbReference>
<evidence type="ECO:0000313" key="3">
    <source>
        <dbReference type="Proteomes" id="UP000770661"/>
    </source>
</evidence>
<organism evidence="2 3">
    <name type="scientific">Chionoecetes opilio</name>
    <name type="common">Atlantic snow crab</name>
    <name type="synonym">Cancer opilio</name>
    <dbReference type="NCBI Taxonomy" id="41210"/>
    <lineage>
        <taxon>Eukaryota</taxon>
        <taxon>Metazoa</taxon>
        <taxon>Ecdysozoa</taxon>
        <taxon>Arthropoda</taxon>
        <taxon>Crustacea</taxon>
        <taxon>Multicrustacea</taxon>
        <taxon>Malacostraca</taxon>
        <taxon>Eumalacostraca</taxon>
        <taxon>Eucarida</taxon>
        <taxon>Decapoda</taxon>
        <taxon>Pleocyemata</taxon>
        <taxon>Brachyura</taxon>
        <taxon>Eubrachyura</taxon>
        <taxon>Majoidea</taxon>
        <taxon>Majidae</taxon>
        <taxon>Chionoecetes</taxon>
    </lineage>
</organism>
<comment type="caution">
    <text evidence="2">The sequence shown here is derived from an EMBL/GenBank/DDBJ whole genome shotgun (WGS) entry which is preliminary data.</text>
</comment>
<feature type="region of interest" description="Disordered" evidence="1">
    <location>
        <begin position="334"/>
        <end position="359"/>
    </location>
</feature>
<dbReference type="OrthoDB" id="6382021at2759"/>
<dbReference type="EMBL" id="JACEEZ010026312">
    <property type="protein sequence ID" value="KAG0693427.1"/>
    <property type="molecule type" value="Genomic_DNA"/>
</dbReference>
<feature type="compositionally biased region" description="Polar residues" evidence="1">
    <location>
        <begin position="242"/>
        <end position="273"/>
    </location>
</feature>
<feature type="compositionally biased region" description="Polar residues" evidence="1">
    <location>
        <begin position="381"/>
        <end position="393"/>
    </location>
</feature>
<feature type="region of interest" description="Disordered" evidence="1">
    <location>
        <begin position="373"/>
        <end position="393"/>
    </location>
</feature>
<feature type="compositionally biased region" description="Low complexity" evidence="1">
    <location>
        <begin position="338"/>
        <end position="359"/>
    </location>
</feature>
<evidence type="ECO:0000313" key="2">
    <source>
        <dbReference type="EMBL" id="KAG0693427.1"/>
    </source>
</evidence>
<proteinExistence type="predicted"/>
<dbReference type="AlphaFoldDB" id="A0A8J8WNF0"/>
<evidence type="ECO:0000256" key="1">
    <source>
        <dbReference type="SAM" id="MobiDB-lite"/>
    </source>
</evidence>
<protein>
    <submittedName>
        <fullName evidence="2">Uncharacterized protein</fullName>
    </submittedName>
</protein>
<name>A0A8J8WNF0_CHIOP</name>
<reference evidence="2" key="1">
    <citation type="submission" date="2020-07" db="EMBL/GenBank/DDBJ databases">
        <title>The High-quality genome of the commercially important snow crab, Chionoecetes opilio.</title>
        <authorList>
            <person name="Jeong J.-H."/>
            <person name="Ryu S."/>
        </authorList>
    </citation>
    <scope>NUCLEOTIDE SEQUENCE</scope>
    <source>
        <strain evidence="2">MADBK_172401_WGS</strain>
        <tissue evidence="2">Digestive gland</tissue>
    </source>
</reference>
<feature type="compositionally biased region" description="Low complexity" evidence="1">
    <location>
        <begin position="274"/>
        <end position="285"/>
    </location>
</feature>
<keyword evidence="3" id="KW-1185">Reference proteome</keyword>